<dbReference type="InterPro" id="IPR035513">
    <property type="entry name" value="Invertase/methylesterase_inhib"/>
</dbReference>
<reference evidence="11" key="1">
    <citation type="submission" date="2001-09" db="EMBL/GenBank/DDBJ databases">
        <title>Oryza sativa nipponbare(GA3) genomic DNA, chromosome 2, BAC clone:OJ1756_H07.</title>
        <authorList>
            <person name="Sasaki T."/>
            <person name="Matsumoto T."/>
            <person name="Yamamoto K."/>
        </authorList>
    </citation>
    <scope>NUCLEOTIDE SEQUENCE</scope>
</reference>
<dbReference type="OMA" id="IHACRVV"/>
<comment type="similarity">
    <text evidence="3">In the C-terminal section; belongs to the pectinesterase family.</text>
</comment>
<dbReference type="GeneID" id="4329045"/>
<dbReference type="InterPro" id="IPR011050">
    <property type="entry name" value="Pectin_lyase_fold/virulence"/>
</dbReference>
<dbReference type="Gramene" id="Os02t0288100-01">
    <property type="protein sequence ID" value="Os02t0288100-01"/>
    <property type="gene ID" value="Os02g0288100"/>
</dbReference>
<name>Q0E1Z3_ORYSJ</name>
<evidence type="ECO:0000256" key="2">
    <source>
        <dbReference type="ARBA" id="ARBA00006027"/>
    </source>
</evidence>
<dbReference type="Gene3D" id="1.20.140.40">
    <property type="entry name" value="Invertase/pectin methylesterase inhibitor family protein"/>
    <property type="match status" value="1"/>
</dbReference>
<proteinExistence type="inferred from homology"/>
<dbReference type="EC" id="3.1.1.11" evidence="7"/>
<dbReference type="AlphaFoldDB" id="Q0E1Z3"/>
<evidence type="ECO:0000256" key="3">
    <source>
        <dbReference type="ARBA" id="ARBA00007786"/>
    </source>
</evidence>
<comment type="similarity">
    <text evidence="2">In the N-terminal section; belongs to the PMEI family.</text>
</comment>
<organism evidence="12 13">
    <name type="scientific">Oryza sativa subsp. japonica</name>
    <name type="common">Rice</name>
    <dbReference type="NCBI Taxonomy" id="39947"/>
    <lineage>
        <taxon>Eukaryota</taxon>
        <taxon>Viridiplantae</taxon>
        <taxon>Streptophyta</taxon>
        <taxon>Embryophyta</taxon>
        <taxon>Tracheophyta</taxon>
        <taxon>Spermatophyta</taxon>
        <taxon>Magnoliopsida</taxon>
        <taxon>Liliopsida</taxon>
        <taxon>Poales</taxon>
        <taxon>Poaceae</taxon>
        <taxon>BOP clade</taxon>
        <taxon>Oryzoideae</taxon>
        <taxon>Oryzeae</taxon>
        <taxon>Oryzinae</taxon>
        <taxon>Oryza</taxon>
        <taxon>Oryza sativa</taxon>
    </lineage>
</organism>
<keyword evidence="7" id="KW-0961">Cell wall biogenesis/degradation</keyword>
<feature type="signal peptide" evidence="7">
    <location>
        <begin position="1"/>
        <end position="28"/>
    </location>
</feature>
<comment type="function">
    <text evidence="7">Acts in the modification of cell walls via demethylesterification of cell wall pectin.</text>
</comment>
<dbReference type="Pfam" id="PF01095">
    <property type="entry name" value="Pectinesterase"/>
    <property type="match status" value="1"/>
</dbReference>
<dbReference type="SUPFAM" id="SSF51126">
    <property type="entry name" value="Pectin lyase-like"/>
    <property type="match status" value="1"/>
</dbReference>
<dbReference type="InterPro" id="IPR012334">
    <property type="entry name" value="Pectin_lyas_fold"/>
</dbReference>
<reference evidence="12" key="5">
    <citation type="journal article" date="2008" name="Nucleic Acids Res.">
        <title>The Rice Annotation Project Database (RAP-DB): 2008 update.</title>
        <authorList>
            <consortium name="The Rice Annotation Project (RAP)"/>
            <person name="Tanaka T."/>
            <person name="Antonio B.A."/>
            <person name="Kikuchi S."/>
            <person name="Matsumoto T."/>
            <person name="Nagamura Y."/>
            <person name="Numa H."/>
            <person name="Sakai H."/>
            <person name="Wu J."/>
            <person name="Itoh T."/>
            <person name="Sasaki T."/>
            <person name="Aono R."/>
            <person name="Fujii Y."/>
            <person name="Habara T."/>
            <person name="Harada E."/>
            <person name="Kanno M."/>
            <person name="Kawahara Y."/>
            <person name="Kawashima H."/>
            <person name="Kubooka H."/>
            <person name="Matsuya A."/>
            <person name="Nakaoka H."/>
            <person name="Saichi N."/>
            <person name="Sanbonmatsu R."/>
            <person name="Sato Y."/>
            <person name="Shinso Y."/>
            <person name="Suzuki M."/>
            <person name="Takeda J."/>
            <person name="Tanino M."/>
            <person name="Todokoro F."/>
            <person name="Yamaguchi K."/>
            <person name="Yamamoto N."/>
            <person name="Yamasaki C."/>
            <person name="Imanishi T."/>
            <person name="Okido T."/>
            <person name="Tada M."/>
            <person name="Ikeo K."/>
            <person name="Tateno Y."/>
            <person name="Gojobori T."/>
            <person name="Lin Y.C."/>
            <person name="Wei F.J."/>
            <person name="Hsing Y.I."/>
            <person name="Zhao Q."/>
            <person name="Han B."/>
            <person name="Kramer M.R."/>
            <person name="McCombie R.W."/>
            <person name="Lonsdale D."/>
            <person name="O'Donovan C.C."/>
            <person name="Whitfield E.J."/>
            <person name="Apweiler R."/>
            <person name="Koyanagi K.O."/>
            <person name="Khurana J.P."/>
            <person name="Raghuvanshi S."/>
            <person name="Singh N.K."/>
            <person name="Tyagi A.K."/>
            <person name="Haberer G."/>
            <person name="Fujisawa M."/>
            <person name="Hosokawa S."/>
            <person name="Ito Y."/>
            <person name="Ikawa H."/>
            <person name="Shibata M."/>
            <person name="Yamamoto M."/>
            <person name="Bruskiewich R.M."/>
            <person name="Hoen D.R."/>
            <person name="Bureau TE."/>
            <person name="Namiki N."/>
            <person name="Ohyanagi H."/>
            <person name="Sakai Y."/>
            <person name="Nobushima S."/>
            <person name="Sakata K."/>
            <person name="Barrero R.A."/>
            <person name="Sato Y."/>
            <person name="Souvorov A."/>
            <person name="Smith-White B."/>
            <person name="Tatusova T."/>
            <person name="An S."/>
            <person name="An G."/>
            <person name="OOta S."/>
            <person name="Fuks G."/>
            <person name="Messing J."/>
            <person name="Christie K.R."/>
            <person name="Lieberherr D."/>
            <person name="Kim H."/>
            <person name="Zuccolo A."/>
            <person name="Wing R.A."/>
            <person name="Nobuta K."/>
            <person name="Green P.J."/>
            <person name="Lu C."/>
            <person name="Meyers BC."/>
            <person name="Chaparro C."/>
            <person name="Piegu B."/>
            <person name="Panaud O."/>
            <person name="Echeverria M."/>
        </authorList>
    </citation>
    <scope>NUCLEOTIDE SEQUENCE</scope>
</reference>
<dbReference type="Proteomes" id="UP000000763">
    <property type="component" value="Chromosome 2"/>
</dbReference>
<evidence type="ECO:0000256" key="6">
    <source>
        <dbReference type="PROSITE-ProRule" id="PRU10040"/>
    </source>
</evidence>
<feature type="region of interest" description="Disordered" evidence="8">
    <location>
        <begin position="183"/>
        <end position="210"/>
    </location>
</feature>
<keyword evidence="7" id="KW-0964">Secreted</keyword>
<evidence type="ECO:0000256" key="8">
    <source>
        <dbReference type="SAM" id="MobiDB-lite"/>
    </source>
</evidence>
<comment type="subcellular location">
    <subcellularLocation>
        <location evidence="7">Secreted</location>
        <location evidence="7">Cell wall</location>
    </subcellularLocation>
</comment>
<reference evidence="12" key="8">
    <citation type="submission" date="2012-08" db="EMBL/GenBank/DDBJ databases">
        <title>The Second Rice Annotation Project Meeting (RAP2).</title>
        <authorList>
            <consortium name="The Rice Annotation Project (RAP)"/>
        </authorList>
    </citation>
    <scope>NUCLEOTIDE SEQUENCE</scope>
</reference>
<feature type="domain" description="Pectinesterase inhibitor" evidence="10">
    <location>
        <begin position="43"/>
        <end position="150"/>
    </location>
</feature>
<evidence type="ECO:0000256" key="5">
    <source>
        <dbReference type="ARBA" id="ARBA00023085"/>
    </source>
</evidence>
<reference evidence="12" key="3">
    <citation type="journal article" date="2006" name="Nucleic Acids Res.">
        <title>The Rice Annotation Project Database (RAP-DB): hub for Oryza sativa ssp. japonica genome information.</title>
        <authorList>
            <person name="Ohyanagi H."/>
            <person name="Tanaka T."/>
            <person name="Sakai H."/>
            <person name="Shigemoto Y."/>
            <person name="Yamaguchi K."/>
            <person name="Habara T."/>
            <person name="Fujii Y."/>
            <person name="Antonio B.A."/>
            <person name="Nagamura Y."/>
            <person name="Imanishi T."/>
            <person name="Ikeo K."/>
            <person name="Itoh T."/>
            <person name="Gojobori T."/>
            <person name="Sasaki T."/>
        </authorList>
    </citation>
    <scope>NUCLEOTIDE SEQUENCE</scope>
</reference>
<sequence>MGHAVARRLILLLVFLPCFLLPLSGAHAFPASALEAEAVAARHHRLRIALNATAVHVGKALEALSGAAVAPASAVMTTPFSAGSSSSSPLAAAARDDCAELLEDSLDLLAGAGEPSAAHDDAVTWLSAALTNHDTCADSLNEAGIPHGADAAPHLAAARAMVRDCLTMYAEAASAAMATSNKDGLAGVPVRNGGGKSKKQRKRGRRRRRSLFPRWLSARDRRLLLVPAAPLVESADMVVAKDGTGTHRTISDAVKAAPERSGRRTVIHVKAGRYDENVKVGRKKTNLVFVGDGKGVTVVSAGRSVADNFTTFHTATFAASGSGFMMRDMTVENWAGPERHQAVALRVSADRAAVYRCSIIGYQDTLYAHSNRHFYRDCDVYGTVDFVFGNAAAVLQRCNLWSRSPLPGQKNTVTAQNRRDPGQSTGLVIHACRVVPSPPPPSTAPAVAAPLAPTYLGRPWKLYSRVVVMMSYIGGHVPPEGWLAWNATFALDTLYYGEYMNYGPGAGVAGRVAWPGHRVINDSAEAERFTVARFISGASWLPATGVSFLSGLSL</sequence>
<evidence type="ECO:0000256" key="1">
    <source>
        <dbReference type="ARBA" id="ARBA00005184"/>
    </source>
</evidence>
<dbReference type="GO" id="GO:0045490">
    <property type="term" value="P:pectin catabolic process"/>
    <property type="evidence" value="ECO:0007669"/>
    <property type="project" value="UniProtKB-UniRule"/>
</dbReference>
<evidence type="ECO:0000313" key="13">
    <source>
        <dbReference type="Proteomes" id="UP000000763"/>
    </source>
</evidence>
<evidence type="ECO:0000259" key="9">
    <source>
        <dbReference type="Pfam" id="PF01095"/>
    </source>
</evidence>
<dbReference type="KEGG" id="osa:4329045"/>
<keyword evidence="7" id="KW-0732">Signal</keyword>
<keyword evidence="5 7" id="KW-0063">Aspartyl esterase</keyword>
<feature type="chain" id="PRO_5039738214" description="Pectinesterase" evidence="7">
    <location>
        <begin position="29"/>
        <end position="554"/>
    </location>
</feature>
<reference evidence="12" key="4">
    <citation type="journal article" date="2007" name="Genome Res.">
        <title>Curated Genome Annotation of Oryza sativa ssp. japonica and Comparative Genome Analysis with Arabidopsis thaliana.</title>
        <authorList>
            <consortium name="The Rice Annotation Project (RAP)"/>
            <person name="Itoh T."/>
            <person name="Tanaka T."/>
            <person name="Barrero R.A."/>
            <person name="Yamasaki C."/>
            <person name="Fujii Y."/>
            <person name="Hilton P.B."/>
            <person name="Antonio B.A."/>
            <person name="Aono H."/>
            <person name="Apweiler R."/>
            <person name="Bruskiewich R."/>
            <person name="Bureau T."/>
            <person name="Burr F."/>
            <person name="Costa de Oliveira A."/>
            <person name="Fuks G."/>
            <person name="Habara T."/>
            <person name="Haberer G."/>
            <person name="Han B."/>
            <person name="Harada E."/>
            <person name="Hiraki A.T."/>
            <person name="Hirochika H."/>
            <person name="Hoen D."/>
            <person name="Hokari H."/>
            <person name="Hosokawa S."/>
            <person name="Hsing Y."/>
            <person name="Ikawa H."/>
            <person name="Ikeo K."/>
            <person name="Imanishi T."/>
            <person name="Ito Y."/>
            <person name="Jaiswal P."/>
            <person name="Kanno M."/>
            <person name="Kawahara Y."/>
            <person name="Kawamura T."/>
            <person name="Kawashima H."/>
            <person name="Khurana J.P."/>
            <person name="Kikuchi S."/>
            <person name="Komatsu S."/>
            <person name="Koyanagi K.O."/>
            <person name="Kubooka H."/>
            <person name="Lieberherr D."/>
            <person name="Lin Y.C."/>
            <person name="Lonsdale D."/>
            <person name="Matsumoto T."/>
            <person name="Matsuya A."/>
            <person name="McCombie W.R."/>
            <person name="Messing J."/>
            <person name="Miyao A."/>
            <person name="Mulder N."/>
            <person name="Nagamura Y."/>
            <person name="Nam J."/>
            <person name="Namiki N."/>
            <person name="Numa H."/>
            <person name="Nurimoto S."/>
            <person name="O'donovan C."/>
            <person name="Ohyanagi H."/>
            <person name="Okido T."/>
            <person name="Oota S."/>
            <person name="Osato N."/>
            <person name="Palmer L.E."/>
            <person name="Quetier F."/>
            <person name="Raghuvanshi S."/>
            <person name="Saichi N."/>
            <person name="Sakai H."/>
            <person name="Sakai Y."/>
            <person name="Sakata K."/>
            <person name="Sakurai T."/>
            <person name="Sato F."/>
            <person name="Sato Y."/>
            <person name="Schoof H."/>
            <person name="Seki M."/>
            <person name="Shibata M."/>
            <person name="Shimizu Y."/>
            <person name="Shinozaki K."/>
            <person name="Shinso Y."/>
            <person name="Singh N.K."/>
            <person name="Smith-White B."/>
            <person name="Takeda J."/>
            <person name="Tanino M."/>
            <person name="Tatusova T."/>
            <person name="Thongjuea S."/>
            <person name="Todokoro F."/>
            <person name="Tsugane M."/>
            <person name="Tyagi A.K."/>
            <person name="Vanavichit A."/>
            <person name="Wang A."/>
            <person name="Wing R.A."/>
            <person name="Yamaguchi K."/>
            <person name="Yamamoto M."/>
            <person name="Yamamoto N."/>
            <person name="Yu Y."/>
            <person name="Zhang H."/>
            <person name="Zhao Q."/>
            <person name="Higo K."/>
            <person name="Burr B."/>
            <person name="Gojobori T."/>
            <person name="Sasaki T."/>
        </authorList>
    </citation>
    <scope>NUCLEOTIDE SEQUENCE</scope>
</reference>
<dbReference type="InterPro" id="IPR033131">
    <property type="entry name" value="Pectinesterase_Asp_AS"/>
</dbReference>
<comment type="pathway">
    <text evidence="1 7">Glycan metabolism; pectin degradation; 2-dehydro-3-deoxy-D-gluconate from pectin: step 1/5.</text>
</comment>
<dbReference type="SMR" id="Q0E1Z3"/>
<dbReference type="SUPFAM" id="SSF101148">
    <property type="entry name" value="Plant invertase/pectin methylesterase inhibitor"/>
    <property type="match status" value="1"/>
</dbReference>
<dbReference type="UniPathway" id="UPA00545">
    <property type="reaction ID" value="UER00823"/>
</dbReference>
<dbReference type="InterPro" id="IPR000070">
    <property type="entry name" value="Pectinesterase_cat"/>
</dbReference>
<evidence type="ECO:0000313" key="11">
    <source>
        <dbReference type="EMBL" id="BAD21719.1"/>
    </source>
</evidence>
<dbReference type="EMBL" id="AP008208">
    <property type="protein sequence ID" value="BAF08495.1"/>
    <property type="molecule type" value="Genomic_DNA"/>
</dbReference>
<dbReference type="InterPro" id="IPR006501">
    <property type="entry name" value="Pectinesterase_inhib_dom"/>
</dbReference>
<dbReference type="PANTHER" id="PTHR31707">
    <property type="entry name" value="PECTINESTERASE"/>
    <property type="match status" value="1"/>
</dbReference>
<reference evidence="12" key="7">
    <citation type="submission" date="2012-08" db="EMBL/GenBank/DDBJ databases">
        <title>Oryza sativa nipponbare(GA3) genomic DNA, chromosome 2.</title>
        <authorList>
            <consortium name="IRGSP(International Rice Genome Sequencing Project)"/>
        </authorList>
    </citation>
    <scope>NUCLEOTIDE SEQUENCE</scope>
</reference>
<evidence type="ECO:0000313" key="12">
    <source>
        <dbReference type="EMBL" id="BAF08495.1"/>
    </source>
</evidence>
<comment type="catalytic activity">
    <reaction evidence="7">
        <text>[(1-&gt;4)-alpha-D-galacturonosyl methyl ester](n) + n H2O = [(1-&gt;4)-alpha-D-galacturonosyl](n) + n methanol + n H(+)</text>
        <dbReference type="Rhea" id="RHEA:22380"/>
        <dbReference type="Rhea" id="RHEA-COMP:14570"/>
        <dbReference type="Rhea" id="RHEA-COMP:14573"/>
        <dbReference type="ChEBI" id="CHEBI:15377"/>
        <dbReference type="ChEBI" id="CHEBI:15378"/>
        <dbReference type="ChEBI" id="CHEBI:17790"/>
        <dbReference type="ChEBI" id="CHEBI:140522"/>
        <dbReference type="ChEBI" id="CHEBI:140523"/>
        <dbReference type="EC" id="3.1.1.11"/>
    </reaction>
</comment>
<evidence type="ECO:0000256" key="7">
    <source>
        <dbReference type="RuleBase" id="RU000589"/>
    </source>
</evidence>
<feature type="compositionally biased region" description="Basic residues" evidence="8">
    <location>
        <begin position="196"/>
        <end position="210"/>
    </location>
</feature>
<dbReference type="InterPro" id="IPR018040">
    <property type="entry name" value="Pectinesterase_Tyr_AS"/>
</dbReference>
<dbReference type="EMBL" id="AP004168">
    <property type="protein sequence ID" value="BAD21719.1"/>
    <property type="molecule type" value="Genomic_DNA"/>
</dbReference>
<dbReference type="GO" id="GO:0030599">
    <property type="term" value="F:pectinesterase activity"/>
    <property type="evidence" value="ECO:0007669"/>
    <property type="project" value="UniProtKB-UniRule"/>
</dbReference>
<dbReference type="KEGG" id="dosa:Os02g0288100"/>
<dbReference type="Gene3D" id="2.160.20.10">
    <property type="entry name" value="Single-stranded right-handed beta-helix, Pectin lyase-like"/>
    <property type="match status" value="1"/>
</dbReference>
<dbReference type="FunFam" id="2.160.20.10:FF:000001">
    <property type="entry name" value="Pectinesterase"/>
    <property type="match status" value="1"/>
</dbReference>
<gene>
    <name evidence="12" type="ordered locus">Os02g0288100</name>
    <name evidence="11" type="ORF">OJ1756_H07.27</name>
</gene>
<dbReference type="GO" id="GO:0004857">
    <property type="term" value="F:enzyme inhibitor activity"/>
    <property type="evidence" value="ECO:0007669"/>
    <property type="project" value="InterPro"/>
</dbReference>
<protein>
    <recommendedName>
        <fullName evidence="7">Pectinesterase</fullName>
        <ecNumber evidence="7">3.1.1.11</ecNumber>
    </recommendedName>
</protein>
<reference evidence="13" key="6">
    <citation type="journal article" date="2008" name="Nucleic Acids Res.">
        <title>The rice annotation project database (RAP-DB): 2008 update.</title>
        <authorList>
            <consortium name="The rice annotation project (RAP)"/>
        </authorList>
    </citation>
    <scope>GENOME REANNOTATION</scope>
    <source>
        <strain evidence="13">cv. Nipponbare</strain>
    </source>
</reference>
<dbReference type="PROSITE" id="PS00503">
    <property type="entry name" value="PECTINESTERASE_2"/>
    <property type="match status" value="1"/>
</dbReference>
<evidence type="ECO:0000259" key="10">
    <source>
        <dbReference type="Pfam" id="PF04043"/>
    </source>
</evidence>
<reference evidence="12 13" key="2">
    <citation type="journal article" date="2005" name="Nature">
        <title>The map-based sequence of the rice genome.</title>
        <authorList>
            <consortium name="International rice genome sequencing project (IRGSP)"/>
            <person name="Matsumoto T."/>
            <person name="Wu J."/>
            <person name="Kanamori H."/>
            <person name="Katayose Y."/>
            <person name="Fujisawa M."/>
            <person name="Namiki N."/>
            <person name="Mizuno H."/>
            <person name="Yamamoto K."/>
            <person name="Antonio B.A."/>
            <person name="Baba T."/>
            <person name="Sakata K."/>
            <person name="Nagamura Y."/>
            <person name="Aoki H."/>
            <person name="Arikawa K."/>
            <person name="Arita K."/>
            <person name="Bito T."/>
            <person name="Chiden Y."/>
            <person name="Fujitsuka N."/>
            <person name="Fukunaka R."/>
            <person name="Hamada M."/>
            <person name="Harada C."/>
            <person name="Hayashi A."/>
            <person name="Hijishita S."/>
            <person name="Honda M."/>
            <person name="Hosokawa S."/>
            <person name="Ichikawa Y."/>
            <person name="Idonuma A."/>
            <person name="Iijima M."/>
            <person name="Ikeda M."/>
            <person name="Ikeno M."/>
            <person name="Ito K."/>
            <person name="Ito S."/>
            <person name="Ito T."/>
            <person name="Ito Y."/>
            <person name="Ito Y."/>
            <person name="Iwabuchi A."/>
            <person name="Kamiya K."/>
            <person name="Karasawa W."/>
            <person name="Kurita K."/>
            <person name="Katagiri S."/>
            <person name="Kikuta A."/>
            <person name="Kobayashi H."/>
            <person name="Kobayashi N."/>
            <person name="Machita K."/>
            <person name="Maehara T."/>
            <person name="Masukawa M."/>
            <person name="Mizubayashi T."/>
            <person name="Mukai Y."/>
            <person name="Nagasaki H."/>
            <person name="Nagata Y."/>
            <person name="Naito S."/>
            <person name="Nakashima M."/>
            <person name="Nakama Y."/>
            <person name="Nakamichi Y."/>
            <person name="Nakamura M."/>
            <person name="Meguro A."/>
            <person name="Negishi M."/>
            <person name="Ohta I."/>
            <person name="Ohta T."/>
            <person name="Okamoto M."/>
            <person name="Ono N."/>
            <person name="Saji S."/>
            <person name="Sakaguchi M."/>
            <person name="Sakai K."/>
            <person name="Shibata M."/>
            <person name="Shimokawa T."/>
            <person name="Song J."/>
            <person name="Takazaki Y."/>
            <person name="Terasawa K."/>
            <person name="Tsugane M."/>
            <person name="Tsuji K."/>
            <person name="Ueda S."/>
            <person name="Waki K."/>
            <person name="Yamagata H."/>
            <person name="Yamamoto M."/>
            <person name="Yamamoto S."/>
            <person name="Yamane H."/>
            <person name="Yoshiki S."/>
            <person name="Yoshihara R."/>
            <person name="Yukawa K."/>
            <person name="Zhong H."/>
            <person name="Yano M."/>
            <person name="Yuan Q."/>
            <person name="Ouyang S."/>
            <person name="Liu J."/>
            <person name="Jones K.M."/>
            <person name="Gansberger K."/>
            <person name="Moffat K."/>
            <person name="Hill J."/>
            <person name="Bera J."/>
            <person name="Fadrosh D."/>
            <person name="Jin S."/>
            <person name="Johri S."/>
            <person name="Kim M."/>
            <person name="Overton L."/>
            <person name="Reardon M."/>
            <person name="Tsitrin T."/>
            <person name="Vuong H."/>
            <person name="Weaver B."/>
            <person name="Ciecko A."/>
            <person name="Tallon L."/>
            <person name="Jackson J."/>
            <person name="Pai G."/>
            <person name="Aken S.V."/>
            <person name="Utterback T."/>
            <person name="Reidmuller S."/>
            <person name="Feldblyum T."/>
            <person name="Hsiao J."/>
            <person name="Zismann V."/>
            <person name="Iobst S."/>
            <person name="de Vazeille A.R."/>
            <person name="Buell C.R."/>
            <person name="Ying K."/>
            <person name="Li Y."/>
            <person name="Lu T."/>
            <person name="Huang Y."/>
            <person name="Zhao Q."/>
            <person name="Feng Q."/>
            <person name="Zhang L."/>
            <person name="Zhu J."/>
            <person name="Weng Q."/>
            <person name="Mu J."/>
            <person name="Lu Y."/>
            <person name="Fan D."/>
            <person name="Liu Y."/>
            <person name="Guan J."/>
            <person name="Zhang Y."/>
            <person name="Yu S."/>
            <person name="Liu X."/>
            <person name="Zhang Y."/>
            <person name="Hong G."/>
            <person name="Han B."/>
            <person name="Choisne N."/>
            <person name="Demange N."/>
            <person name="Orjeda G."/>
            <person name="Samain S."/>
            <person name="Cattolico L."/>
            <person name="Pelletier E."/>
            <person name="Couloux A."/>
            <person name="Segurens B."/>
            <person name="Wincker P."/>
            <person name="D'Hont A."/>
            <person name="Scarpelli C."/>
            <person name="Weissenbach J."/>
            <person name="Salanoubat M."/>
            <person name="Quetier F."/>
            <person name="Yu Y."/>
            <person name="Kim H.R."/>
            <person name="Rambo T."/>
            <person name="Currie J."/>
            <person name="Collura K."/>
            <person name="Luo M."/>
            <person name="Yang T."/>
            <person name="Ammiraju J.S.S."/>
            <person name="Engler F."/>
            <person name="Soderlund C."/>
            <person name="Wing R.A."/>
            <person name="Palmer L.E."/>
            <person name="de la Bastide M."/>
            <person name="Spiegel L."/>
            <person name="Nascimento L."/>
            <person name="Zutavern T."/>
            <person name="O'Shaughnessy A."/>
            <person name="Dike S."/>
            <person name="Dedhia N."/>
            <person name="Preston R."/>
            <person name="Balija V."/>
            <person name="McCombie W.R."/>
            <person name="Chow T."/>
            <person name="Chen H."/>
            <person name="Chung M."/>
            <person name="Chen C."/>
            <person name="Shaw J."/>
            <person name="Wu H."/>
            <person name="Hsiao K."/>
            <person name="Chao Y."/>
            <person name="Chu M."/>
            <person name="Cheng C."/>
            <person name="Hour A."/>
            <person name="Lee P."/>
            <person name="Lin S."/>
            <person name="Lin Y."/>
            <person name="Liou J."/>
            <person name="Liu S."/>
            <person name="Hsing Y."/>
            <person name="Raghuvanshi S."/>
            <person name="Mohanty A."/>
            <person name="Bharti A.K."/>
            <person name="Gaur A."/>
            <person name="Gupta V."/>
            <person name="Kumar D."/>
            <person name="Ravi V."/>
            <person name="Vij S."/>
            <person name="Kapur A."/>
            <person name="Khurana P."/>
            <person name="Khurana P."/>
            <person name="Khurana J.P."/>
            <person name="Tyagi A.K."/>
            <person name="Gaikwad K."/>
            <person name="Singh A."/>
            <person name="Dalal V."/>
            <person name="Srivastava S."/>
            <person name="Dixit A."/>
            <person name="Pal A.K."/>
            <person name="Ghazi I.A."/>
            <person name="Yadav M."/>
            <person name="Pandit A."/>
            <person name="Bhargava A."/>
            <person name="Sureshbabu K."/>
            <person name="Batra K."/>
            <person name="Sharma T.R."/>
            <person name="Mohapatra T."/>
            <person name="Singh N.K."/>
            <person name="Messing J."/>
            <person name="Nelson A.B."/>
            <person name="Fuks G."/>
            <person name="Kavchok S."/>
            <person name="Keizer G."/>
            <person name="Linton E."/>
            <person name="Llaca V."/>
            <person name="Song R."/>
            <person name="Tanyolac B."/>
            <person name="Young S."/>
            <person name="Ho-Il K."/>
            <person name="Hahn J.H."/>
            <person name="Sangsakoo G."/>
            <person name="Vanavichit A."/>
            <person name="de Mattos Luiz.A.T."/>
            <person name="Zimmer P.D."/>
            <person name="Malone G."/>
            <person name="Dellagostin O."/>
            <person name="de Oliveira A.C."/>
            <person name="Bevan M."/>
            <person name="Bancroft I."/>
            <person name="Minx P."/>
            <person name="Cordum H."/>
            <person name="Wilson R."/>
            <person name="Cheng Z."/>
            <person name="Jin W."/>
            <person name="Jiang J."/>
            <person name="Leong S.A."/>
            <person name="Iwama H."/>
            <person name="Gojobori T."/>
            <person name="Itoh T."/>
            <person name="Niimura Y."/>
            <person name="Fujii Y."/>
            <person name="Habara T."/>
            <person name="Sakai H."/>
            <person name="Sato Y."/>
            <person name="Wilson G."/>
            <person name="Kumar K."/>
            <person name="McCouch S."/>
            <person name="Juretic N."/>
            <person name="Hoen D."/>
            <person name="Wright S."/>
            <person name="Bruskiewich R."/>
            <person name="Bureau T."/>
            <person name="Miyao A."/>
            <person name="Hirochika H."/>
            <person name="Nishikawa T."/>
            <person name="Kadowaki K."/>
            <person name="Sugiura M."/>
            <person name="Burr B."/>
            <person name="Sasaki T."/>
        </authorList>
    </citation>
    <scope>NUCLEOTIDE SEQUENCE [LARGE SCALE GENOMIC DNA]</scope>
    <source>
        <strain evidence="13">cv. Nipponbare</strain>
    </source>
</reference>
<accession>Q0E1Z3</accession>
<keyword evidence="7" id="KW-0134">Cell wall</keyword>
<keyword evidence="4 7" id="KW-0378">Hydrolase</keyword>
<dbReference type="PROSITE" id="PS00800">
    <property type="entry name" value="PECTINESTERASE_1"/>
    <property type="match status" value="1"/>
</dbReference>
<feature type="domain" description="Pectinesterase catalytic" evidence="9">
    <location>
        <begin position="236"/>
        <end position="537"/>
    </location>
</feature>
<evidence type="ECO:0000256" key="4">
    <source>
        <dbReference type="ARBA" id="ARBA00022801"/>
    </source>
</evidence>
<dbReference type="GO" id="GO:0042545">
    <property type="term" value="P:cell wall modification"/>
    <property type="evidence" value="ECO:0007669"/>
    <property type="project" value="UniProtKB-UniRule"/>
</dbReference>
<dbReference type="Pfam" id="PF04043">
    <property type="entry name" value="PMEI"/>
    <property type="match status" value="1"/>
</dbReference>
<dbReference type="OrthoDB" id="2019149at2759"/>
<feature type="active site" evidence="6">
    <location>
        <position position="385"/>
    </location>
</feature>